<protein>
    <submittedName>
        <fullName evidence="2">Uncharacterized protein</fullName>
    </submittedName>
</protein>
<dbReference type="PaxDb" id="122586-NMB1116"/>
<evidence type="ECO:0000313" key="2">
    <source>
        <dbReference type="EMBL" id="AAF41506.1"/>
    </source>
</evidence>
<sequence>MPRQSCHSSSFPPLSSFPRKRESRPPDATGIYRKNRNPRHRHSRESGNPAPKRGRNLSEKTETPAAVIPAQAGIQTPNAAGIYRKKQKSPPPSFPRRRESRPQTRQESIGKNRPPATVIPAQAGIQTPNAAGIYRKRLKPNGLDSRLRGNDGGRGFGIPAFAGMTESGGNNERRE</sequence>
<gene>
    <name evidence="2" type="ordered locus">NMB1116</name>
</gene>
<organism evidence="2 3">
    <name type="scientific">Neisseria meningitidis serogroup B (strain ATCC BAA-335 / MC58)</name>
    <dbReference type="NCBI Taxonomy" id="122586"/>
    <lineage>
        <taxon>Bacteria</taxon>
        <taxon>Pseudomonadati</taxon>
        <taxon>Pseudomonadota</taxon>
        <taxon>Betaproteobacteria</taxon>
        <taxon>Neisseriales</taxon>
        <taxon>Neisseriaceae</taxon>
        <taxon>Neisseria</taxon>
    </lineage>
</organism>
<proteinExistence type="predicted"/>
<dbReference type="InParanoid" id="Q9JZC4"/>
<feature type="region of interest" description="Disordered" evidence="1">
    <location>
        <begin position="1"/>
        <end position="175"/>
    </location>
</feature>
<accession>Q9JZC4</accession>
<reference evidence="2 3" key="1">
    <citation type="journal article" date="2000" name="Science">
        <title>Complete genome sequence of Neisseria meningitidis serogroup B strain MC58.</title>
        <authorList>
            <person name="Tettelin H."/>
            <person name="Saunders N.J."/>
            <person name="Heidelberg J."/>
            <person name="Jeffries A.C."/>
            <person name="Nelson K.E."/>
            <person name="Eisen J.A."/>
            <person name="Ketchum K.A."/>
            <person name="Hood D.W."/>
            <person name="Peden J.F."/>
            <person name="Dodson R.J."/>
            <person name="Nelson W.C."/>
            <person name="Gwinn M.L."/>
            <person name="DeBoy R."/>
            <person name="Peterson J.D."/>
            <person name="Hickey E.K."/>
            <person name="Haft D.H."/>
            <person name="Salzberg S.L."/>
            <person name="White O."/>
            <person name="Fleischmann R.D."/>
            <person name="Dougherty B.A."/>
            <person name="Mason T."/>
            <person name="Ciecko A."/>
            <person name="Parksey D.S."/>
            <person name="Blair E."/>
            <person name="Cittone H."/>
            <person name="Clark E.B."/>
            <person name="Cotton M.D."/>
            <person name="Utterback T.R."/>
            <person name="Khouri H."/>
            <person name="Qin H."/>
            <person name="Vamathevan J."/>
            <person name="Gill J."/>
            <person name="Scarlato V."/>
            <person name="Masignani V."/>
            <person name="Pizza M."/>
            <person name="Grandi G."/>
            <person name="Sun L."/>
            <person name="Smith H.O."/>
            <person name="Fraser C.M."/>
            <person name="Moxon E.R."/>
            <person name="Rappuoli R."/>
            <person name="Venter J.C."/>
        </authorList>
    </citation>
    <scope>NUCLEOTIDE SEQUENCE [LARGE SCALE GENOMIC DNA]</scope>
    <source>
        <strain evidence="3">ATCC BAA-335 / MC58</strain>
    </source>
</reference>
<dbReference type="EMBL" id="AE002098">
    <property type="protein sequence ID" value="AAF41506.1"/>
    <property type="molecule type" value="Genomic_DNA"/>
</dbReference>
<dbReference type="AlphaFoldDB" id="Q9JZC4"/>
<evidence type="ECO:0000256" key="1">
    <source>
        <dbReference type="SAM" id="MobiDB-lite"/>
    </source>
</evidence>
<keyword evidence="3" id="KW-1185">Reference proteome</keyword>
<dbReference type="Proteomes" id="UP000000425">
    <property type="component" value="Chromosome"/>
</dbReference>
<feature type="compositionally biased region" description="Basic residues" evidence="1">
    <location>
        <begin position="33"/>
        <end position="43"/>
    </location>
</feature>
<dbReference type="KEGG" id="nme:NMB1116"/>
<feature type="compositionally biased region" description="Low complexity" evidence="1">
    <location>
        <begin position="8"/>
        <end position="17"/>
    </location>
</feature>
<name>Q9JZC4_NEIMB</name>
<dbReference type="HOGENOM" id="CLU_1530934_0_0_4"/>
<evidence type="ECO:0000313" key="3">
    <source>
        <dbReference type="Proteomes" id="UP000000425"/>
    </source>
</evidence>
<feature type="compositionally biased region" description="Basic and acidic residues" evidence="1">
    <location>
        <begin position="96"/>
        <end position="110"/>
    </location>
</feature>
<dbReference type="PIR" id="F81119">
    <property type="entry name" value="F81119"/>
</dbReference>